<dbReference type="SUPFAM" id="SSF55729">
    <property type="entry name" value="Acyl-CoA N-acyltransferases (Nat)"/>
    <property type="match status" value="1"/>
</dbReference>
<proteinExistence type="predicted"/>
<reference evidence="3 4" key="1">
    <citation type="journal article" date="2018" name="Mycol. Prog.">
        <title>Coniella lustricola, a new species from submerged detritus.</title>
        <authorList>
            <person name="Raudabaugh D.B."/>
            <person name="Iturriaga T."/>
            <person name="Carver A."/>
            <person name="Mondo S."/>
            <person name="Pangilinan J."/>
            <person name="Lipzen A."/>
            <person name="He G."/>
            <person name="Amirebrahimi M."/>
            <person name="Grigoriev I.V."/>
            <person name="Miller A.N."/>
        </authorList>
    </citation>
    <scope>NUCLEOTIDE SEQUENCE [LARGE SCALE GENOMIC DNA]</scope>
    <source>
        <strain evidence="3 4">B22-T-1</strain>
    </source>
</reference>
<evidence type="ECO:0000313" key="3">
    <source>
        <dbReference type="EMBL" id="PSR90734.1"/>
    </source>
</evidence>
<evidence type="ECO:0000313" key="4">
    <source>
        <dbReference type="Proteomes" id="UP000241462"/>
    </source>
</evidence>
<gene>
    <name evidence="3" type="ORF">BD289DRAFT_365679</name>
</gene>
<feature type="domain" description="N-acetyltransferase" evidence="1">
    <location>
        <begin position="56"/>
        <end position="146"/>
    </location>
</feature>
<evidence type="ECO:0000259" key="2">
    <source>
        <dbReference type="Pfam" id="PF22998"/>
    </source>
</evidence>
<sequence length="388" mass="44153">MADPFIVNQPITTQDVVFARADETARKLAWRLNGEVWASPLDIDDYMEGKAAVSTHALAKDDRCIYWILAHKHDGTHIIASCESIKKNIFIAGSENFIETTGFAIASVYTNPKYRRLGMAAFMLRKLQEFVDAESSCSALYSDIGRSYYAALGWDVFPSDQAIIHLHQDHFEIPGTATARYIGMDDLPELCAKDVNTLRARFAKTFAHDKAKTHVAFVPDHAQISWQLERETFVTQRIFSGERGLGGDGDKKPREIVNRGAISHCGRSWVYWVHYWREKTLKIMRFVQLDIHPQTGETVTDDQKIWDVIELLQAAAAEGAAWGLKKVLVWSPDELLTKGIKRFHDFHENEVDVVFDERTETSIPSLRWKGGASSADTVWEENYYYAWS</sequence>
<dbReference type="InterPro" id="IPR016181">
    <property type="entry name" value="Acyl_CoA_acyltransferase"/>
</dbReference>
<dbReference type="InParanoid" id="A0A2T3ABZ1"/>
<protein>
    <recommendedName>
        <fullName evidence="5">N-acetyltransferase domain-containing protein</fullName>
    </recommendedName>
</protein>
<accession>A0A2T3ABZ1</accession>
<dbReference type="InterPro" id="IPR055100">
    <property type="entry name" value="GNAT_LYC1-like"/>
</dbReference>
<dbReference type="InterPro" id="IPR053013">
    <property type="entry name" value="LAT"/>
</dbReference>
<keyword evidence="4" id="KW-1185">Reference proteome</keyword>
<dbReference type="FunCoup" id="A0A2T3ABZ1">
    <property type="interactions" value="87"/>
</dbReference>
<name>A0A2T3ABZ1_9PEZI</name>
<dbReference type="EMBL" id="KZ678416">
    <property type="protein sequence ID" value="PSR90734.1"/>
    <property type="molecule type" value="Genomic_DNA"/>
</dbReference>
<dbReference type="PANTHER" id="PTHR34815:SF4">
    <property type="entry name" value="N-ACETYLTRANSFERASE DOMAIN-CONTAINING PROTEIN"/>
    <property type="match status" value="1"/>
</dbReference>
<dbReference type="AlphaFoldDB" id="A0A2T3ABZ1"/>
<dbReference type="Proteomes" id="UP000241462">
    <property type="component" value="Unassembled WGS sequence"/>
</dbReference>
<feature type="domain" description="LYC1 C-terminal" evidence="2">
    <location>
        <begin position="173"/>
        <end position="387"/>
    </location>
</feature>
<dbReference type="Pfam" id="PF22998">
    <property type="entry name" value="GNAT_LYC1-like"/>
    <property type="match status" value="1"/>
</dbReference>
<dbReference type="OrthoDB" id="2020070at2759"/>
<organism evidence="3 4">
    <name type="scientific">Coniella lustricola</name>
    <dbReference type="NCBI Taxonomy" id="2025994"/>
    <lineage>
        <taxon>Eukaryota</taxon>
        <taxon>Fungi</taxon>
        <taxon>Dikarya</taxon>
        <taxon>Ascomycota</taxon>
        <taxon>Pezizomycotina</taxon>
        <taxon>Sordariomycetes</taxon>
        <taxon>Sordariomycetidae</taxon>
        <taxon>Diaporthales</taxon>
        <taxon>Schizoparmaceae</taxon>
        <taxon>Coniella</taxon>
    </lineage>
</organism>
<dbReference type="InterPro" id="IPR000182">
    <property type="entry name" value="GNAT_dom"/>
</dbReference>
<evidence type="ECO:0000259" key="1">
    <source>
        <dbReference type="Pfam" id="PF00583"/>
    </source>
</evidence>
<evidence type="ECO:0008006" key="5">
    <source>
        <dbReference type="Google" id="ProtNLM"/>
    </source>
</evidence>
<dbReference type="Gene3D" id="3.40.630.30">
    <property type="match status" value="1"/>
</dbReference>
<dbReference type="PANTHER" id="PTHR34815">
    <property type="entry name" value="LYSINE ACETYLTRANSFERASE"/>
    <property type="match status" value="1"/>
</dbReference>
<dbReference type="Pfam" id="PF00583">
    <property type="entry name" value="Acetyltransf_1"/>
    <property type="match status" value="1"/>
</dbReference>
<dbReference type="GO" id="GO:0016747">
    <property type="term" value="F:acyltransferase activity, transferring groups other than amino-acyl groups"/>
    <property type="evidence" value="ECO:0007669"/>
    <property type="project" value="InterPro"/>
</dbReference>
<dbReference type="STRING" id="2025994.A0A2T3ABZ1"/>